<accession>A0A1V0SKA6</accession>
<reference evidence="1" key="1">
    <citation type="journal article" date="2017" name="Science">
        <title>Giant viruses with an expanded complement of translation system components.</title>
        <authorList>
            <person name="Schulz F."/>
            <person name="Yutin N."/>
            <person name="Ivanova N.N."/>
            <person name="Ortega D.R."/>
            <person name="Lee T.K."/>
            <person name="Vierheilig J."/>
            <person name="Daims H."/>
            <person name="Horn M."/>
            <person name="Wagner M."/>
            <person name="Jensen G.J."/>
            <person name="Kyrpides N.C."/>
            <person name="Koonin E.V."/>
            <person name="Woyke T."/>
        </authorList>
    </citation>
    <scope>NUCLEOTIDE SEQUENCE</scope>
    <source>
        <strain evidence="1">KNV1</strain>
    </source>
</reference>
<sequence length="409" mass="48935">MKKFYIENGNLKVGQPIERGSFYADNTVQDYNIMHQDPQPGIYSEEKAKDVKQKLDQFNQFMNLQIKTTPDHKYCAVYSPNYLYCDFYEQLEPEKYMPIVKSDNDPLYVDRARAQYSFTLKRNTYRPGDFIVEFVTHPTSKETMILFNDTHGQISVYNTKGQLIHKEKEDDKFIRNLEIINEKYMIAHCWVWHPIEIKVLYNIDDLVTKPDYHPITIWREEDEMIYEIIDNDKIKFSQINTYTYSNEYDPEYHKVIKECTYPLDEAYHDYRYIMQSQFTEMIENWQKDNLFKKIFNGKQYNKTNITIQSPEKIELLKQWESGQRIFIDCIDNTDGYPRDLIACRMISIEDSEDLPQIITIARFFHLNDDRDVDISLIIQTEQVKLTCKMNIKMIDKKYSPECVLDIVIS</sequence>
<evidence type="ECO:0000313" key="1">
    <source>
        <dbReference type="EMBL" id="ARF12175.1"/>
    </source>
</evidence>
<protein>
    <submittedName>
        <fullName evidence="1">Uncharacterized protein</fullName>
    </submittedName>
</protein>
<organism evidence="1">
    <name type="scientific">Klosneuvirus KNV1</name>
    <dbReference type="NCBI Taxonomy" id="1977640"/>
    <lineage>
        <taxon>Viruses</taxon>
        <taxon>Varidnaviria</taxon>
        <taxon>Bamfordvirae</taxon>
        <taxon>Nucleocytoviricota</taxon>
        <taxon>Megaviricetes</taxon>
        <taxon>Imitervirales</taxon>
        <taxon>Mimiviridae</taxon>
        <taxon>Klosneuvirinae</taxon>
        <taxon>Klosneuvirus</taxon>
    </lineage>
</organism>
<gene>
    <name evidence="1" type="ORF">Klosneuvirus_3_310</name>
</gene>
<dbReference type="EMBL" id="KY684110">
    <property type="protein sequence ID" value="ARF12175.1"/>
    <property type="molecule type" value="Genomic_DNA"/>
</dbReference>
<proteinExistence type="predicted"/>
<name>A0A1V0SKA6_9VIRU</name>